<dbReference type="KEGG" id="pabs:JIR001_16830"/>
<sequence>MEAKKINYSNNRDERHNYPVNINLYEKYLDPQTKKGIINFIKRLSYASHSKETKN</sequence>
<name>A0A8D5ZMP9_9BACL</name>
<organism evidence="1 2">
    <name type="scientific">Polycladomyces abyssicola</name>
    <dbReference type="NCBI Taxonomy" id="1125966"/>
    <lineage>
        <taxon>Bacteria</taxon>
        <taxon>Bacillati</taxon>
        <taxon>Bacillota</taxon>
        <taxon>Bacilli</taxon>
        <taxon>Bacillales</taxon>
        <taxon>Thermoactinomycetaceae</taxon>
        <taxon>Polycladomyces</taxon>
    </lineage>
</organism>
<evidence type="ECO:0000313" key="1">
    <source>
        <dbReference type="EMBL" id="BCU81900.1"/>
    </source>
</evidence>
<dbReference type="EMBL" id="AP024601">
    <property type="protein sequence ID" value="BCU81900.1"/>
    <property type="molecule type" value="Genomic_DNA"/>
</dbReference>
<accession>A0A8D5ZMP9</accession>
<protein>
    <submittedName>
        <fullName evidence="1">Uncharacterized protein</fullName>
    </submittedName>
</protein>
<proteinExistence type="predicted"/>
<reference evidence="1" key="1">
    <citation type="journal article" date="2013" name="Int. J. Syst. Evol. Microbiol.">
        <title>Polycladomyces abyssicola gen. nov., sp. nov., a thermophilic filamentous bacterium isolated from hemipelagic sediment.</title>
        <authorList>
            <person name="Tsubouchi T."/>
            <person name="Shimane Y."/>
            <person name="Mori K."/>
            <person name="Usui K."/>
            <person name="Hiraki T."/>
            <person name="Tame A."/>
            <person name="Uematsu K."/>
            <person name="Maruyama T."/>
            <person name="Hatada Y."/>
        </authorList>
    </citation>
    <scope>NUCLEOTIDE SEQUENCE</scope>
    <source>
        <strain evidence="1">JIR-001</strain>
    </source>
</reference>
<gene>
    <name evidence="1" type="ORF">JIR001_16830</name>
</gene>
<dbReference type="RefSeq" id="WP_212772318.1">
    <property type="nucleotide sequence ID" value="NZ_AP024601.1"/>
</dbReference>
<dbReference type="AlphaFoldDB" id="A0A8D5ZMP9"/>
<keyword evidence="2" id="KW-1185">Reference proteome</keyword>
<evidence type="ECO:0000313" key="2">
    <source>
        <dbReference type="Proteomes" id="UP000677436"/>
    </source>
</evidence>
<reference evidence="1" key="2">
    <citation type="journal article" date="2021" name="Microbiol. Resour. Announc.">
        <title>Complete Genome Sequence of Polycladomyces abyssicola JIR-001T, Isolated from Hemipelagic Sediment in Deep Seawater.</title>
        <authorList>
            <person name="Tsubouchi T."/>
            <person name="Kaneko Y."/>
        </authorList>
    </citation>
    <scope>NUCLEOTIDE SEQUENCE</scope>
    <source>
        <strain evidence="1">JIR-001</strain>
    </source>
</reference>
<dbReference type="Proteomes" id="UP000677436">
    <property type="component" value="Chromosome"/>
</dbReference>